<dbReference type="Proteomes" id="UP000502996">
    <property type="component" value="Chromosome"/>
</dbReference>
<organism evidence="1 2">
    <name type="scientific">Nocardioides anomalus</name>
    <dbReference type="NCBI Taxonomy" id="2712223"/>
    <lineage>
        <taxon>Bacteria</taxon>
        <taxon>Bacillati</taxon>
        <taxon>Actinomycetota</taxon>
        <taxon>Actinomycetes</taxon>
        <taxon>Propionibacteriales</taxon>
        <taxon>Nocardioidaceae</taxon>
        <taxon>Nocardioides</taxon>
    </lineage>
</organism>
<dbReference type="SUPFAM" id="SSF50630">
    <property type="entry name" value="Acid proteases"/>
    <property type="match status" value="1"/>
</dbReference>
<sequence>MAPTTLPLEWYAHLVRLRARLGDDERLFLVDTGIGVSVVSSPLAQRADAEPLGTTYAGRRMSGQVVEAPLVRLPPLSVGDYAVAGHVAAVADLGDDFDGILGPAFFGDRTVTTDVAAATFTVHEPGAQIEGIVVPLEVHRDEHTADPFVELVLPSGRTVLVEVDTGSDRLILDSRFLTECGLSADDERVSSREGVDETGFAYVRHDATLPGSVHLAAAPETAQASPRVMFQDIVHDGLVGSEFLYRYRFSFDLAGERLVLGPR</sequence>
<accession>A0A6G6WDE4</accession>
<proteinExistence type="predicted"/>
<dbReference type="KEGG" id="nano:G5V58_11160"/>
<name>A0A6G6WDE4_9ACTN</name>
<keyword evidence="2" id="KW-1185">Reference proteome</keyword>
<dbReference type="Pfam" id="PF13650">
    <property type="entry name" value="Asp_protease_2"/>
    <property type="match status" value="1"/>
</dbReference>
<evidence type="ECO:0000313" key="1">
    <source>
        <dbReference type="EMBL" id="QIG43239.1"/>
    </source>
</evidence>
<reference evidence="1 2" key="1">
    <citation type="submission" date="2020-02" db="EMBL/GenBank/DDBJ databases">
        <title>Full genome sequence of Nocardioides sp. R-3366.</title>
        <authorList>
            <person name="Im W.-T."/>
        </authorList>
    </citation>
    <scope>NUCLEOTIDE SEQUENCE [LARGE SCALE GENOMIC DNA]</scope>
    <source>
        <strain evidence="1 2">R-3366</strain>
    </source>
</reference>
<dbReference type="AlphaFoldDB" id="A0A6G6WDE4"/>
<protein>
    <recommendedName>
        <fullName evidence="3">Aspartyl protease</fullName>
    </recommendedName>
</protein>
<gene>
    <name evidence="1" type="ORF">G5V58_11160</name>
</gene>
<dbReference type="InterPro" id="IPR021109">
    <property type="entry name" value="Peptidase_aspartic_dom_sf"/>
</dbReference>
<evidence type="ECO:0008006" key="3">
    <source>
        <dbReference type="Google" id="ProtNLM"/>
    </source>
</evidence>
<dbReference type="EMBL" id="CP049257">
    <property type="protein sequence ID" value="QIG43239.1"/>
    <property type="molecule type" value="Genomic_DNA"/>
</dbReference>
<dbReference type="RefSeq" id="WP_165232370.1">
    <property type="nucleotide sequence ID" value="NZ_CP049257.1"/>
</dbReference>
<evidence type="ECO:0000313" key="2">
    <source>
        <dbReference type="Proteomes" id="UP000502996"/>
    </source>
</evidence>
<dbReference type="Gene3D" id="2.40.70.10">
    <property type="entry name" value="Acid Proteases"/>
    <property type="match status" value="2"/>
</dbReference>